<dbReference type="EMBL" id="JAAIUV010000003">
    <property type="protein sequence ID" value="NEX77907.1"/>
    <property type="molecule type" value="Genomic_DNA"/>
</dbReference>
<dbReference type="PANTHER" id="PTHR43562:SF3">
    <property type="entry name" value="SODIUM ION_PROTON EXCHANGER (EUROFUNG)"/>
    <property type="match status" value="1"/>
</dbReference>
<evidence type="ECO:0000256" key="8">
    <source>
        <dbReference type="ARBA" id="ARBA00023065"/>
    </source>
</evidence>
<evidence type="ECO:0000256" key="7">
    <source>
        <dbReference type="ARBA" id="ARBA00023053"/>
    </source>
</evidence>
<keyword evidence="8" id="KW-0406">Ion transport</keyword>
<protein>
    <submittedName>
        <fullName evidence="13">Cation:proton antiporter</fullName>
    </submittedName>
</protein>
<evidence type="ECO:0000256" key="5">
    <source>
        <dbReference type="ARBA" id="ARBA00022692"/>
    </source>
</evidence>
<proteinExistence type="inferred from homology"/>
<dbReference type="InterPro" id="IPR006153">
    <property type="entry name" value="Cation/H_exchanger_TM"/>
</dbReference>
<dbReference type="PANTHER" id="PTHR43562">
    <property type="entry name" value="NAPA-TYPE SODIUM/HYDROGEN ANTIPORTER"/>
    <property type="match status" value="1"/>
</dbReference>
<comment type="subcellular location">
    <subcellularLocation>
        <location evidence="1">Membrane</location>
        <topology evidence="1">Multi-pass membrane protein</topology>
    </subcellularLocation>
</comment>
<keyword evidence="9 11" id="KW-0472">Membrane</keyword>
<feature type="transmembrane region" description="Helical" evidence="11">
    <location>
        <begin position="260"/>
        <end position="280"/>
    </location>
</feature>
<dbReference type="Pfam" id="PF00999">
    <property type="entry name" value="Na_H_Exchanger"/>
    <property type="match status" value="1"/>
</dbReference>
<keyword evidence="6 11" id="KW-1133">Transmembrane helix</keyword>
<feature type="transmembrane region" description="Helical" evidence="11">
    <location>
        <begin position="85"/>
        <end position="107"/>
    </location>
</feature>
<evidence type="ECO:0000256" key="9">
    <source>
        <dbReference type="ARBA" id="ARBA00023136"/>
    </source>
</evidence>
<feature type="transmembrane region" description="Helical" evidence="11">
    <location>
        <begin position="113"/>
        <end position="131"/>
    </location>
</feature>
<evidence type="ECO:0000256" key="1">
    <source>
        <dbReference type="ARBA" id="ARBA00004141"/>
    </source>
</evidence>
<feature type="transmembrane region" description="Helical" evidence="11">
    <location>
        <begin position="143"/>
        <end position="166"/>
    </location>
</feature>
<comment type="similarity">
    <text evidence="2">Belongs to the monovalent cation:proton antiporter 2 (CPA2) transporter (TC 2.A.37) family.</text>
</comment>
<evidence type="ECO:0000256" key="3">
    <source>
        <dbReference type="ARBA" id="ARBA00022448"/>
    </source>
</evidence>
<evidence type="ECO:0000256" key="6">
    <source>
        <dbReference type="ARBA" id="ARBA00022989"/>
    </source>
</evidence>
<dbReference type="GO" id="GO:0016020">
    <property type="term" value="C:membrane"/>
    <property type="evidence" value="ECO:0007669"/>
    <property type="project" value="UniProtKB-SubCell"/>
</dbReference>
<dbReference type="RefSeq" id="WP_163250449.1">
    <property type="nucleotide sequence ID" value="NZ_JAAIUV010000003.1"/>
</dbReference>
<feature type="transmembrane region" description="Helical" evidence="11">
    <location>
        <begin position="286"/>
        <end position="308"/>
    </location>
</feature>
<dbReference type="Gene3D" id="1.20.1530.20">
    <property type="match status" value="1"/>
</dbReference>
<comment type="caution">
    <text evidence="13">The sequence shown here is derived from an EMBL/GenBank/DDBJ whole genome shotgun (WGS) entry which is preliminary data.</text>
</comment>
<dbReference type="GO" id="GO:0015297">
    <property type="term" value="F:antiporter activity"/>
    <property type="evidence" value="ECO:0007669"/>
    <property type="project" value="UniProtKB-KW"/>
</dbReference>
<evidence type="ECO:0000313" key="13">
    <source>
        <dbReference type="EMBL" id="NEX77907.1"/>
    </source>
</evidence>
<feature type="transmembrane region" description="Helical" evidence="11">
    <location>
        <begin position="178"/>
        <end position="196"/>
    </location>
</feature>
<dbReference type="GO" id="GO:1902600">
    <property type="term" value="P:proton transmembrane transport"/>
    <property type="evidence" value="ECO:0007669"/>
    <property type="project" value="InterPro"/>
</dbReference>
<gene>
    <name evidence="13" type="ORF">G4Z05_03255</name>
</gene>
<keyword evidence="14" id="KW-1185">Reference proteome</keyword>
<evidence type="ECO:0000256" key="10">
    <source>
        <dbReference type="ARBA" id="ARBA00023201"/>
    </source>
</evidence>
<keyword evidence="3" id="KW-0813">Transport</keyword>
<feature type="transmembrane region" description="Helical" evidence="11">
    <location>
        <begin position="52"/>
        <end position="73"/>
    </location>
</feature>
<evidence type="ECO:0000259" key="12">
    <source>
        <dbReference type="Pfam" id="PF00999"/>
    </source>
</evidence>
<evidence type="ECO:0000256" key="11">
    <source>
        <dbReference type="SAM" id="Phobius"/>
    </source>
</evidence>
<keyword evidence="10" id="KW-0739">Sodium transport</keyword>
<evidence type="ECO:0000256" key="4">
    <source>
        <dbReference type="ARBA" id="ARBA00022449"/>
    </source>
</evidence>
<dbReference type="Proteomes" id="UP000481621">
    <property type="component" value="Unassembled WGS sequence"/>
</dbReference>
<keyword evidence="7" id="KW-0915">Sodium</keyword>
<reference evidence="13" key="1">
    <citation type="submission" date="2020-02" db="EMBL/GenBank/DDBJ databases">
        <title>Bacillus sedimentmangrovi sp. nov., isolated from sediment of the mangrove ecosystem.</title>
        <authorList>
            <person name="Liu G."/>
        </authorList>
    </citation>
    <scope>NUCLEOTIDE SEQUENCE [LARGE SCALE GENOMIC DNA]</scope>
    <source>
        <strain evidence="13">SgZ-7</strain>
    </source>
</reference>
<dbReference type="InterPro" id="IPR038770">
    <property type="entry name" value="Na+/solute_symporter_sf"/>
</dbReference>
<feature type="transmembrane region" description="Helical" evidence="11">
    <location>
        <begin position="351"/>
        <end position="373"/>
    </location>
</feature>
<feature type="domain" description="Cation/H+ exchanger transmembrane" evidence="12">
    <location>
        <begin position="12"/>
        <end position="373"/>
    </location>
</feature>
<feature type="transmembrane region" description="Helical" evidence="11">
    <location>
        <begin position="208"/>
        <end position="226"/>
    </location>
</feature>
<accession>A0A6B3TQ87</accession>
<dbReference type="AlphaFoldDB" id="A0A6B3TQ87"/>
<name>A0A6B3TQ87_9BACI</name>
<evidence type="ECO:0000313" key="14">
    <source>
        <dbReference type="Proteomes" id="UP000481621"/>
    </source>
</evidence>
<keyword evidence="5 11" id="KW-0812">Transmembrane</keyword>
<dbReference type="GO" id="GO:0006814">
    <property type="term" value="P:sodium ion transport"/>
    <property type="evidence" value="ECO:0007669"/>
    <property type="project" value="UniProtKB-KW"/>
</dbReference>
<keyword evidence="4" id="KW-0050">Antiport</keyword>
<organism evidence="13 14">
    <name type="scientific">Neobacillus thermocopriae</name>
    <dbReference type="NCBI Taxonomy" id="1215031"/>
    <lineage>
        <taxon>Bacteria</taxon>
        <taxon>Bacillati</taxon>
        <taxon>Bacillota</taxon>
        <taxon>Bacilli</taxon>
        <taxon>Bacillales</taxon>
        <taxon>Bacillaceae</taxon>
        <taxon>Neobacillus</taxon>
    </lineage>
</organism>
<sequence length="392" mass="41320">MIILHLVLIIIAAKLAGSLSVKWGQPSVLGEIIAGILLGPSVFGFIGPSDTLSAFSTIGVILLMFIAGLETDLDELKRAGKSSAFVGFGGILVPLFLGYAAGGIMGLTNLQSWFLGVMLSATSVSISVQALKEMNQLKTPEGTTILGAAVLDDVVVMIILAFLMSIAGGGDVSLSTLVMKKVLFFVIAIFLAWKVVPWVMKKLTKFPVSEMVVSSALIICFIFSVAAEYTGVANIIGAYIAGIAISLTKFKHEVFEKVETISYSIFVPVFFAFIGISAKFSGIMDHLGLIIALSILAILTKFIGAGLGAKLSGFGWNSSMGIGSAMVSRGEVALIVAAMGSSANLIPQDLFATAVVVVIVTTLVTPPMLKWFFQSKSNKTMVLSPNERSGQF</sequence>
<evidence type="ECO:0000256" key="2">
    <source>
        <dbReference type="ARBA" id="ARBA00005551"/>
    </source>
</evidence>